<protein>
    <recommendedName>
        <fullName evidence="4">Outer membrane protein assembly factor BamB</fullName>
    </recommendedName>
</protein>
<evidence type="ECO:0000256" key="2">
    <source>
        <dbReference type="ARBA" id="ARBA00023136"/>
    </source>
</evidence>
<evidence type="ECO:0000256" key="5">
    <source>
        <dbReference type="SAM" id="SignalP"/>
    </source>
</evidence>
<dbReference type="GO" id="GO:0051205">
    <property type="term" value="P:protein insertion into membrane"/>
    <property type="evidence" value="ECO:0007669"/>
    <property type="project" value="UniProtKB-UniRule"/>
</dbReference>
<dbReference type="NCBIfam" id="TIGR03300">
    <property type="entry name" value="assembly_YfgL"/>
    <property type="match status" value="1"/>
</dbReference>
<sequence>MRYLVMLLVLAGVALAGCGATSERTTPSDDLRDGQPEVLAEREWHRRASSGIQTEGEALAPVLVDGQVYVADRRGRVSAYDAESGRLGWRFSIGTGISGGPAIADDMVVVGTRKGRVIALEPETGEQIWDARVSSEVLALPVIGDDIVVVRSADGRVYGFSRETGSRRWVHDVSVPSLSLRGSSNPVQLNGGVAIGFENGVLQALRASDGESAWQVTVSEPRGSADLDRVRDIDATPVLFDGTLYVVGYRGRLMAVSPSDGEVYWDREFSSHAGMDVDDERVYVTDESGRIWAVDRRTGASIWRQNDTEGLNATAPAAHGDYVVFGDSTGRLTVLSAQDGRILARRQVSEDDSISQAPVSDGGGVLVLTDDGYLMRYRLRDRDAE</sequence>
<comment type="subcellular location">
    <subcellularLocation>
        <location evidence="4">Cell outer membrane</location>
        <topology evidence="4">Lipid-anchor</topology>
    </subcellularLocation>
</comment>
<proteinExistence type="inferred from homology"/>
<dbReference type="OrthoDB" id="5173551at2"/>
<feature type="chain" id="PRO_5011799927" description="Outer membrane protein assembly factor BamB" evidence="5">
    <location>
        <begin position="17"/>
        <end position="385"/>
    </location>
</feature>
<dbReference type="AlphaFoldDB" id="A0A1H8PNA7"/>
<accession>A0A1H8PNA7</accession>
<keyword evidence="4" id="KW-0564">Palmitate</keyword>
<evidence type="ECO:0000313" key="8">
    <source>
        <dbReference type="Proteomes" id="UP000199657"/>
    </source>
</evidence>
<reference evidence="7 8" key="1">
    <citation type="submission" date="2016-10" db="EMBL/GenBank/DDBJ databases">
        <authorList>
            <person name="de Groot N.N."/>
        </authorList>
    </citation>
    <scope>NUCLEOTIDE SEQUENCE [LARGE SCALE GENOMIC DNA]</scope>
    <source>
        <strain evidence="7 8">CGMCC 1.6291</strain>
    </source>
</reference>
<comment type="subunit">
    <text evidence="4">Part of the Bam complex.</text>
</comment>
<evidence type="ECO:0000256" key="4">
    <source>
        <dbReference type="HAMAP-Rule" id="MF_00923"/>
    </source>
</evidence>
<organism evidence="7 8">
    <name type="scientific">Aquisalimonas asiatica</name>
    <dbReference type="NCBI Taxonomy" id="406100"/>
    <lineage>
        <taxon>Bacteria</taxon>
        <taxon>Pseudomonadati</taxon>
        <taxon>Pseudomonadota</taxon>
        <taxon>Gammaproteobacteria</taxon>
        <taxon>Chromatiales</taxon>
        <taxon>Ectothiorhodospiraceae</taxon>
        <taxon>Aquisalimonas</taxon>
    </lineage>
</organism>
<dbReference type="PANTHER" id="PTHR34512">
    <property type="entry name" value="CELL SURFACE PROTEIN"/>
    <property type="match status" value="1"/>
</dbReference>
<dbReference type="HAMAP" id="MF_00923">
    <property type="entry name" value="OM_assembly_BamB"/>
    <property type="match status" value="1"/>
</dbReference>
<dbReference type="Pfam" id="PF13360">
    <property type="entry name" value="PQQ_2"/>
    <property type="match status" value="1"/>
</dbReference>
<feature type="domain" description="Pyrrolo-quinoline quinone repeat" evidence="6">
    <location>
        <begin position="74"/>
        <end position="305"/>
    </location>
</feature>
<dbReference type="InterPro" id="IPR017687">
    <property type="entry name" value="BamB"/>
</dbReference>
<dbReference type="GO" id="GO:0043165">
    <property type="term" value="P:Gram-negative-bacterium-type cell outer membrane assembly"/>
    <property type="evidence" value="ECO:0007669"/>
    <property type="project" value="UniProtKB-UniRule"/>
</dbReference>
<dbReference type="InterPro" id="IPR018391">
    <property type="entry name" value="PQQ_b-propeller_rpt"/>
</dbReference>
<evidence type="ECO:0000313" key="7">
    <source>
        <dbReference type="EMBL" id="SEO43164.1"/>
    </source>
</evidence>
<dbReference type="PANTHER" id="PTHR34512:SF30">
    <property type="entry name" value="OUTER MEMBRANE PROTEIN ASSEMBLY FACTOR BAMB"/>
    <property type="match status" value="1"/>
</dbReference>
<keyword evidence="2 4" id="KW-0472">Membrane</keyword>
<comment type="similarity">
    <text evidence="4">Belongs to the BamB family.</text>
</comment>
<dbReference type="InterPro" id="IPR011047">
    <property type="entry name" value="Quinoprotein_ADH-like_sf"/>
</dbReference>
<keyword evidence="3 4" id="KW-0998">Cell outer membrane</keyword>
<dbReference type="GO" id="GO:0009279">
    <property type="term" value="C:cell outer membrane"/>
    <property type="evidence" value="ECO:0007669"/>
    <property type="project" value="UniProtKB-SubCell"/>
</dbReference>
<comment type="function">
    <text evidence="4">Part of the outer membrane protein assembly complex, which is involved in assembly and insertion of beta-barrel proteins into the outer membrane.</text>
</comment>
<keyword evidence="4" id="KW-0449">Lipoprotein</keyword>
<dbReference type="Gene3D" id="2.130.10.10">
    <property type="entry name" value="YVTN repeat-like/Quinoprotein amine dehydrogenase"/>
    <property type="match status" value="1"/>
</dbReference>
<dbReference type="InterPro" id="IPR002372">
    <property type="entry name" value="PQQ_rpt_dom"/>
</dbReference>
<dbReference type="SMART" id="SM00564">
    <property type="entry name" value="PQQ"/>
    <property type="match status" value="7"/>
</dbReference>
<feature type="signal peptide" evidence="5">
    <location>
        <begin position="1"/>
        <end position="16"/>
    </location>
</feature>
<dbReference type="Proteomes" id="UP000199657">
    <property type="component" value="Unassembled WGS sequence"/>
</dbReference>
<dbReference type="EMBL" id="FOEG01000001">
    <property type="protein sequence ID" value="SEO43164.1"/>
    <property type="molecule type" value="Genomic_DNA"/>
</dbReference>
<evidence type="ECO:0000259" key="6">
    <source>
        <dbReference type="Pfam" id="PF13360"/>
    </source>
</evidence>
<name>A0A1H8PNA7_9GAMM</name>
<gene>
    <name evidence="4" type="primary">bamB</name>
    <name evidence="7" type="ORF">SAMN04488052_10146</name>
</gene>
<evidence type="ECO:0000256" key="1">
    <source>
        <dbReference type="ARBA" id="ARBA00022729"/>
    </source>
</evidence>
<keyword evidence="8" id="KW-1185">Reference proteome</keyword>
<dbReference type="SUPFAM" id="SSF50998">
    <property type="entry name" value="Quinoprotein alcohol dehydrogenase-like"/>
    <property type="match status" value="1"/>
</dbReference>
<dbReference type="RefSeq" id="WP_091638918.1">
    <property type="nucleotide sequence ID" value="NZ_FOEG01000001.1"/>
</dbReference>
<dbReference type="STRING" id="406100.SAMN04488052_10146"/>
<dbReference type="PROSITE" id="PS51257">
    <property type="entry name" value="PROKAR_LIPOPROTEIN"/>
    <property type="match status" value="1"/>
</dbReference>
<dbReference type="InterPro" id="IPR015943">
    <property type="entry name" value="WD40/YVTN_repeat-like_dom_sf"/>
</dbReference>
<evidence type="ECO:0000256" key="3">
    <source>
        <dbReference type="ARBA" id="ARBA00023237"/>
    </source>
</evidence>
<keyword evidence="1 4" id="KW-0732">Signal</keyword>